<dbReference type="EMBL" id="AP023359">
    <property type="protein sequence ID" value="BCJ66885.1"/>
    <property type="molecule type" value="Genomic_DNA"/>
</dbReference>
<sequence length="95" mass="10217">MSVTVRNQHDQAVVRDPGEHTLDYPPCLIHARNDNDHLALDGADRIVRDDATAPGPRGIPGVQLDNALKFVDANGAEAFGTVRVLQTHAATLPET</sequence>
<evidence type="ECO:0000313" key="3">
    <source>
        <dbReference type="Proteomes" id="UP000680866"/>
    </source>
</evidence>
<protein>
    <submittedName>
        <fullName evidence="2">Uncharacterized protein</fullName>
    </submittedName>
</protein>
<feature type="region of interest" description="Disordered" evidence="1">
    <location>
        <begin position="1"/>
        <end position="21"/>
    </location>
</feature>
<feature type="compositionally biased region" description="Basic and acidic residues" evidence="1">
    <location>
        <begin position="7"/>
        <end position="21"/>
    </location>
</feature>
<organism evidence="2 3">
    <name type="scientific">Polymorphospora rubra</name>
    <dbReference type="NCBI Taxonomy" id="338584"/>
    <lineage>
        <taxon>Bacteria</taxon>
        <taxon>Bacillati</taxon>
        <taxon>Actinomycetota</taxon>
        <taxon>Actinomycetes</taxon>
        <taxon>Micromonosporales</taxon>
        <taxon>Micromonosporaceae</taxon>
        <taxon>Polymorphospora</taxon>
    </lineage>
</organism>
<dbReference type="AlphaFoldDB" id="A0A810N600"/>
<dbReference type="Proteomes" id="UP000680866">
    <property type="component" value="Chromosome"/>
</dbReference>
<evidence type="ECO:0000313" key="2">
    <source>
        <dbReference type="EMBL" id="BCJ66885.1"/>
    </source>
</evidence>
<accession>A0A810N600</accession>
<gene>
    <name evidence="2" type="ORF">Prubr_39060</name>
</gene>
<evidence type="ECO:0000256" key="1">
    <source>
        <dbReference type="SAM" id="MobiDB-lite"/>
    </source>
</evidence>
<dbReference type="KEGG" id="pry:Prubr_39060"/>
<reference evidence="2" key="1">
    <citation type="submission" date="2020-08" db="EMBL/GenBank/DDBJ databases">
        <title>Whole genome shotgun sequence of Polymorphospora rubra NBRC 101157.</title>
        <authorList>
            <person name="Komaki H."/>
            <person name="Tamura T."/>
        </authorList>
    </citation>
    <scope>NUCLEOTIDE SEQUENCE</scope>
    <source>
        <strain evidence="2">NBRC 101157</strain>
    </source>
</reference>
<keyword evidence="3" id="KW-1185">Reference proteome</keyword>
<proteinExistence type="predicted"/>
<name>A0A810N600_9ACTN</name>